<feature type="transmembrane region" description="Helical" evidence="2">
    <location>
        <begin position="80"/>
        <end position="98"/>
    </location>
</feature>
<sequence>MAKKPRKAGLGAGPTATEPGAMTGRSMDSNTRRRPTRSWSLLFDVKVRRAFYLVLLAAMYSPLSQLILSPVYGSIPSAVYHKYGLIVSAMLSFVIKDYIPSTIEKSFGPFVFWIPVIQFALFSFSSTLGNPAGPLITECLTTYPLVTLAIALACKQLESLDLSFLNDNVAEAGPSMVNYFLFTILQRIFDGVLPTWMGTNKLFTRVGLQTLIGATFMAIMPQTTWWPAMPALAFTTIGNVHAPLDRPTEALNNTLALHNYSLIERHESLTGYISVLQDNQNKFRVMRCDHSLLGGEWMLPDDPTGKRKVAEPVYAVFTMLEAVRLVEREKPVEQEQALNIGLGIGTAPSALISHGINTTIIELDPIVHHFAVKHFGLPQNHQAYIGDAVSVVEMTKTDKHAYYDYIIHDVFTGGAEPVDLFTFEFLTSLNGMLKQEGVITINYAGDLALSSTSLIYRTILEVFPSCRVFREDEQIGEDGTDVTDTNGDFTNMVFICNKGTKPVTFRKAVEADFLGSASRKAYMVPKFEVPVSKFQREGELLTRANTKVLEKMHVQSAIGHWKLMRKVIPAAVWENW</sequence>
<dbReference type="EMBL" id="JAKLMC020000036">
    <property type="protein sequence ID" value="KAK5949352.1"/>
    <property type="molecule type" value="Genomic_DNA"/>
</dbReference>
<dbReference type="AlphaFoldDB" id="A0AAN8I1M1"/>
<evidence type="ECO:0000256" key="2">
    <source>
        <dbReference type="SAM" id="Phobius"/>
    </source>
</evidence>
<evidence type="ECO:0008006" key="5">
    <source>
        <dbReference type="Google" id="ProtNLM"/>
    </source>
</evidence>
<evidence type="ECO:0000313" key="3">
    <source>
        <dbReference type="EMBL" id="KAK5949352.1"/>
    </source>
</evidence>
<feature type="transmembrane region" description="Helical" evidence="2">
    <location>
        <begin position="50"/>
        <end position="68"/>
    </location>
</feature>
<dbReference type="InterPro" id="IPR029063">
    <property type="entry name" value="SAM-dependent_MTases_sf"/>
</dbReference>
<gene>
    <name evidence="3" type="ORF">OHC33_009524</name>
</gene>
<keyword evidence="2" id="KW-1133">Transmembrane helix</keyword>
<dbReference type="SUPFAM" id="SSF53335">
    <property type="entry name" value="S-adenosyl-L-methionine-dependent methyltransferases"/>
    <property type="match status" value="1"/>
</dbReference>
<keyword evidence="2" id="KW-0472">Membrane</keyword>
<evidence type="ECO:0000313" key="4">
    <source>
        <dbReference type="Proteomes" id="UP001316803"/>
    </source>
</evidence>
<dbReference type="Gene3D" id="3.40.50.150">
    <property type="entry name" value="Vaccinia Virus protein VP39"/>
    <property type="match status" value="1"/>
</dbReference>
<name>A0AAN8I1M1_9EURO</name>
<protein>
    <recommendedName>
        <fullName evidence="5">Spermine/spermidine synthase</fullName>
    </recommendedName>
</protein>
<proteinExistence type="predicted"/>
<keyword evidence="2" id="KW-0812">Transmembrane</keyword>
<feature type="transmembrane region" description="Helical" evidence="2">
    <location>
        <begin position="110"/>
        <end position="129"/>
    </location>
</feature>
<feature type="region of interest" description="Disordered" evidence="1">
    <location>
        <begin position="1"/>
        <end position="33"/>
    </location>
</feature>
<dbReference type="Proteomes" id="UP001316803">
    <property type="component" value="Unassembled WGS sequence"/>
</dbReference>
<keyword evidence="4" id="KW-1185">Reference proteome</keyword>
<accession>A0AAN8I1M1</accession>
<dbReference type="NCBIfam" id="NF037959">
    <property type="entry name" value="MFS_SpdSyn"/>
    <property type="match status" value="1"/>
</dbReference>
<dbReference type="FunFam" id="3.40.50.150:FF:000288">
    <property type="entry name" value="Spermine/spermidine synthase, putative"/>
    <property type="match status" value="1"/>
</dbReference>
<comment type="caution">
    <text evidence="3">The sequence shown here is derived from an EMBL/GenBank/DDBJ whole genome shotgun (WGS) entry which is preliminary data.</text>
</comment>
<reference evidence="3 4" key="1">
    <citation type="submission" date="2022-12" db="EMBL/GenBank/DDBJ databases">
        <title>Genomic features and morphological characterization of a novel Knufia sp. strain isolated from spacecraft assembly facility.</title>
        <authorList>
            <person name="Teixeira M."/>
            <person name="Chander A.M."/>
            <person name="Stajich J.E."/>
            <person name="Venkateswaran K."/>
        </authorList>
    </citation>
    <scope>NUCLEOTIDE SEQUENCE [LARGE SCALE GENOMIC DNA]</scope>
    <source>
        <strain evidence="3 4">FJI-L2-BK-P2</strain>
    </source>
</reference>
<dbReference type="Pfam" id="PF01564">
    <property type="entry name" value="Spermine_synth"/>
    <property type="match status" value="1"/>
</dbReference>
<evidence type="ECO:0000256" key="1">
    <source>
        <dbReference type="SAM" id="MobiDB-lite"/>
    </source>
</evidence>
<organism evidence="3 4">
    <name type="scientific">Knufia fluminis</name>
    <dbReference type="NCBI Taxonomy" id="191047"/>
    <lineage>
        <taxon>Eukaryota</taxon>
        <taxon>Fungi</taxon>
        <taxon>Dikarya</taxon>
        <taxon>Ascomycota</taxon>
        <taxon>Pezizomycotina</taxon>
        <taxon>Eurotiomycetes</taxon>
        <taxon>Chaetothyriomycetidae</taxon>
        <taxon>Chaetothyriales</taxon>
        <taxon>Trichomeriaceae</taxon>
        <taxon>Knufia</taxon>
    </lineage>
</organism>